<accession>A0A9Q1BHV9</accession>
<evidence type="ECO:0000256" key="3">
    <source>
        <dbReference type="ARBA" id="ARBA00022801"/>
    </source>
</evidence>
<dbReference type="FunFam" id="3.30.420.10:FF:000063">
    <property type="entry name" value="Retrovirus-related Pol polyprotein from transposon 297-like Protein"/>
    <property type="match status" value="1"/>
</dbReference>
<dbReference type="InterPro" id="IPR036397">
    <property type="entry name" value="RNaseH_sf"/>
</dbReference>
<proteinExistence type="predicted"/>
<dbReference type="PANTHER" id="PTHR37984:SF10">
    <property type="entry name" value="RIBONUCLEASE H"/>
    <property type="match status" value="1"/>
</dbReference>
<dbReference type="Proteomes" id="UP001152320">
    <property type="component" value="Chromosome 16"/>
</dbReference>
<dbReference type="InterPro" id="IPR041577">
    <property type="entry name" value="RT_RNaseH_2"/>
</dbReference>
<feature type="compositionally biased region" description="Polar residues" evidence="6">
    <location>
        <begin position="195"/>
        <end position="215"/>
    </location>
</feature>
<feature type="region of interest" description="Disordered" evidence="6">
    <location>
        <begin position="1183"/>
        <end position="1207"/>
    </location>
</feature>
<dbReference type="InterPro" id="IPR041588">
    <property type="entry name" value="Integrase_H2C2"/>
</dbReference>
<dbReference type="SUPFAM" id="SSF57756">
    <property type="entry name" value="Retrovirus zinc finger-like domains"/>
    <property type="match status" value="1"/>
</dbReference>
<dbReference type="Pfam" id="PF00078">
    <property type="entry name" value="RVT_1"/>
    <property type="match status" value="1"/>
</dbReference>
<dbReference type="Gene3D" id="4.10.60.10">
    <property type="entry name" value="Zinc finger, CCHC-type"/>
    <property type="match status" value="2"/>
</dbReference>
<dbReference type="Pfam" id="PF00098">
    <property type="entry name" value="zf-CCHC"/>
    <property type="match status" value="2"/>
</dbReference>
<dbReference type="CDD" id="cd09274">
    <property type="entry name" value="RNase_HI_RT_Ty3"/>
    <property type="match status" value="1"/>
</dbReference>
<dbReference type="CDD" id="cd01647">
    <property type="entry name" value="RT_LTR"/>
    <property type="match status" value="1"/>
</dbReference>
<dbReference type="InterPro" id="IPR050951">
    <property type="entry name" value="Retrovirus_Pol_polyprotein"/>
</dbReference>
<feature type="domain" description="Integrase catalytic" evidence="10">
    <location>
        <begin position="1016"/>
        <end position="1169"/>
    </location>
</feature>
<dbReference type="Pfam" id="PF00665">
    <property type="entry name" value="rve"/>
    <property type="match status" value="1"/>
</dbReference>
<dbReference type="InterPro" id="IPR001584">
    <property type="entry name" value="Integrase_cat-core"/>
</dbReference>
<evidence type="ECO:0000259" key="10">
    <source>
        <dbReference type="PROSITE" id="PS50994"/>
    </source>
</evidence>
<feature type="domain" description="CCHC-type" evidence="7">
    <location>
        <begin position="234"/>
        <end position="250"/>
    </location>
</feature>
<feature type="region of interest" description="Disordered" evidence="6">
    <location>
        <begin position="249"/>
        <end position="280"/>
    </location>
</feature>
<feature type="domain" description="Reverse transcriptase" evidence="9">
    <location>
        <begin position="469"/>
        <end position="647"/>
    </location>
</feature>
<dbReference type="InterPro" id="IPR001995">
    <property type="entry name" value="Peptidase_A2_cat"/>
</dbReference>
<dbReference type="EMBL" id="JAIZAY010000016">
    <property type="protein sequence ID" value="KAJ8026718.1"/>
    <property type="molecule type" value="Genomic_DNA"/>
</dbReference>
<dbReference type="InterPro" id="IPR012337">
    <property type="entry name" value="RNaseH-like_sf"/>
</dbReference>
<evidence type="ECO:0000259" key="8">
    <source>
        <dbReference type="PROSITE" id="PS50175"/>
    </source>
</evidence>
<feature type="region of interest" description="Disordered" evidence="6">
    <location>
        <begin position="185"/>
        <end position="216"/>
    </location>
</feature>
<protein>
    <recommendedName>
        <fullName evidence="13">Reverse transcriptase</fullName>
    </recommendedName>
</protein>
<keyword evidence="4" id="KW-0238">DNA-binding</keyword>
<dbReference type="Gene3D" id="3.30.420.10">
    <property type="entry name" value="Ribonuclease H-like superfamily/Ribonuclease H"/>
    <property type="match status" value="1"/>
</dbReference>
<keyword evidence="12" id="KW-1185">Reference proteome</keyword>
<evidence type="ECO:0000313" key="12">
    <source>
        <dbReference type="Proteomes" id="UP001152320"/>
    </source>
</evidence>
<dbReference type="SUPFAM" id="SSF50630">
    <property type="entry name" value="Acid proteases"/>
    <property type="match status" value="1"/>
</dbReference>
<evidence type="ECO:0000259" key="9">
    <source>
        <dbReference type="PROSITE" id="PS50878"/>
    </source>
</evidence>
<keyword evidence="5" id="KW-0479">Metal-binding</keyword>
<dbReference type="InterPro" id="IPR043502">
    <property type="entry name" value="DNA/RNA_pol_sf"/>
</dbReference>
<feature type="compositionally biased region" description="Basic and acidic residues" evidence="6">
    <location>
        <begin position="1187"/>
        <end position="1207"/>
    </location>
</feature>
<evidence type="ECO:0000256" key="5">
    <source>
        <dbReference type="PROSITE-ProRule" id="PRU00047"/>
    </source>
</evidence>
<feature type="region of interest" description="Disordered" evidence="6">
    <location>
        <begin position="1258"/>
        <end position="1335"/>
    </location>
</feature>
<dbReference type="SUPFAM" id="SSF56672">
    <property type="entry name" value="DNA/RNA polymerases"/>
    <property type="match status" value="1"/>
</dbReference>
<evidence type="ECO:0000256" key="2">
    <source>
        <dbReference type="ARBA" id="ARBA00022750"/>
    </source>
</evidence>
<evidence type="ECO:0000256" key="4">
    <source>
        <dbReference type="ARBA" id="ARBA00023125"/>
    </source>
</evidence>
<dbReference type="PROSITE" id="PS50878">
    <property type="entry name" value="RT_POL"/>
    <property type="match status" value="1"/>
</dbReference>
<dbReference type="GO" id="GO:0015074">
    <property type="term" value="P:DNA integration"/>
    <property type="evidence" value="ECO:0007669"/>
    <property type="project" value="InterPro"/>
</dbReference>
<keyword evidence="5" id="KW-0862">Zinc</keyword>
<dbReference type="InterPro" id="IPR021109">
    <property type="entry name" value="Peptidase_aspartic_dom_sf"/>
</dbReference>
<evidence type="ECO:0000256" key="1">
    <source>
        <dbReference type="ARBA" id="ARBA00022670"/>
    </source>
</evidence>
<dbReference type="InterPro" id="IPR036875">
    <property type="entry name" value="Znf_CCHC_sf"/>
</dbReference>
<dbReference type="FunFam" id="3.30.70.270:FF:000026">
    <property type="entry name" value="Transposon Ty3-G Gag-Pol polyprotein"/>
    <property type="match status" value="1"/>
</dbReference>
<keyword evidence="1" id="KW-0645">Protease</keyword>
<name>A0A9Q1BHV9_HOLLE</name>
<dbReference type="GO" id="GO:0008270">
    <property type="term" value="F:zinc ion binding"/>
    <property type="evidence" value="ECO:0007669"/>
    <property type="project" value="UniProtKB-KW"/>
</dbReference>
<dbReference type="InterPro" id="IPR000477">
    <property type="entry name" value="RT_dom"/>
</dbReference>
<dbReference type="InterPro" id="IPR043128">
    <property type="entry name" value="Rev_trsase/Diguanyl_cyclase"/>
</dbReference>
<keyword evidence="2" id="KW-0064">Aspartyl protease</keyword>
<dbReference type="Gene3D" id="3.10.10.10">
    <property type="entry name" value="HIV Type 1 Reverse Transcriptase, subunit A, domain 1"/>
    <property type="match status" value="1"/>
</dbReference>
<dbReference type="GO" id="GO:0004190">
    <property type="term" value="F:aspartic-type endopeptidase activity"/>
    <property type="evidence" value="ECO:0007669"/>
    <property type="project" value="UniProtKB-KW"/>
</dbReference>
<dbReference type="SMART" id="SM00343">
    <property type="entry name" value="ZnF_C2HC"/>
    <property type="match status" value="2"/>
</dbReference>
<organism evidence="11 12">
    <name type="scientific">Holothuria leucospilota</name>
    <name type="common">Black long sea cucumber</name>
    <name type="synonym">Mertensiothuria leucospilota</name>
    <dbReference type="NCBI Taxonomy" id="206669"/>
    <lineage>
        <taxon>Eukaryota</taxon>
        <taxon>Metazoa</taxon>
        <taxon>Echinodermata</taxon>
        <taxon>Eleutherozoa</taxon>
        <taxon>Echinozoa</taxon>
        <taxon>Holothuroidea</taxon>
        <taxon>Aspidochirotacea</taxon>
        <taxon>Aspidochirotida</taxon>
        <taxon>Holothuriidae</taxon>
        <taxon>Holothuria</taxon>
    </lineage>
</organism>
<dbReference type="PANTHER" id="PTHR37984">
    <property type="entry name" value="PROTEIN CBG26694"/>
    <property type="match status" value="1"/>
</dbReference>
<dbReference type="OrthoDB" id="775972at2759"/>
<dbReference type="PROSITE" id="PS50994">
    <property type="entry name" value="INTEGRASE"/>
    <property type="match status" value="1"/>
</dbReference>
<dbReference type="Pfam" id="PF13975">
    <property type="entry name" value="gag-asp_proteas"/>
    <property type="match status" value="1"/>
</dbReference>
<gene>
    <name evidence="11" type="ORF">HOLleu_31634</name>
</gene>
<dbReference type="InterPro" id="IPR001878">
    <property type="entry name" value="Znf_CCHC"/>
</dbReference>
<dbReference type="PROSITE" id="PS50175">
    <property type="entry name" value="ASP_PROT_RETROV"/>
    <property type="match status" value="1"/>
</dbReference>
<comment type="caution">
    <text evidence="11">The sequence shown here is derived from an EMBL/GenBank/DDBJ whole genome shotgun (WGS) entry which is preliminary data.</text>
</comment>
<evidence type="ECO:0000259" key="7">
    <source>
        <dbReference type="PROSITE" id="PS50158"/>
    </source>
</evidence>
<keyword evidence="3" id="KW-0378">Hydrolase</keyword>
<dbReference type="Gene3D" id="3.30.70.270">
    <property type="match status" value="2"/>
</dbReference>
<dbReference type="GO" id="GO:0006508">
    <property type="term" value="P:proteolysis"/>
    <property type="evidence" value="ECO:0007669"/>
    <property type="project" value="UniProtKB-KW"/>
</dbReference>
<evidence type="ECO:0000256" key="6">
    <source>
        <dbReference type="SAM" id="MobiDB-lite"/>
    </source>
</evidence>
<dbReference type="FunFam" id="1.10.340.70:FF:000003">
    <property type="entry name" value="Protein CBG25708"/>
    <property type="match status" value="1"/>
</dbReference>
<keyword evidence="5" id="KW-0863">Zinc-finger</keyword>
<evidence type="ECO:0000313" key="11">
    <source>
        <dbReference type="EMBL" id="KAJ8026718.1"/>
    </source>
</evidence>
<feature type="domain" description="CCHC-type" evidence="7">
    <location>
        <begin position="215"/>
        <end position="229"/>
    </location>
</feature>
<dbReference type="SUPFAM" id="SSF53098">
    <property type="entry name" value="Ribonuclease H-like"/>
    <property type="match status" value="1"/>
</dbReference>
<sequence length="1345" mass="151081">MALIGKIGEFDSSCEDFDSYSERLSQFFIANDVANEKKVSVFLSVVGAKTYGLLKSLLTPDKPSDKTYNELIQTLKGHLTPKPLVIAERFKFHRRNQNEGETISAYAAELKRLSTHCEFGNFLQDALRDRFVCGIKNLSTQRKLLSEAGLTFSKALEKALASEMAEKNAQEFKGHDVNVNRVSKARRAKGPHSFGNKTTNGQNTQKQPTSSSSSCYRCGETGHIAKDCKYKGYKCNNCGKVGHLAKVCRSKPKSSNRPTNFVDTDTDDYTNAGPVEDPQDSLGLYTVTSKGRNPFNVTVTIDGKPLEMEVDTGASMTIIPEEVYQKQFGHVPLQSTSLQFKTYSGEKLDVMGEGSVTVQYCQQKASLPLIVAKVKGQPPVLGRNWLEVLKLDWNSIFKMSSSQIQNANSELDKILKEHSELFSKELGTLTKFKAKIQVREGSAPKFHKARSVPYAQREAVGVELDRLEQEGIISKVDYSDWAAPIVVVRKTDDTIRICGDYKVTINPCIDVTQYPLPNPQDIYASLAGGIVFSKLDLSQAYQQMLVDEDSRKYLTINTQKGLYQYNRLAFGVASAPAIFQSVMDQILQGIDGVMCYLDDILITGMNTEQHLERLRLVLNRLKDHGLRLKASKCKFLQGSLLYLGHVIDREGIRPYPEKVHDIMEAPSPSDIGELRSFLGMVQYYAKFLPNLSTTLHPLNDLLKVTSKWNWSKECEAAFQKAKECITSAKVLMHYDVKLPIKLACDASSYGLGAVISHVTSDGQERPVAFASRTLSASEKNYSQIEKEALALIFGVKKFHQYLYGRKFTLVTDHKPLLKILGPKSGIPTLAAARLQRWALILASYQYEIEFRKTEEHSNADALSRLPVAKTSDMHEEPAIYQVSQVNDLPVSSKDVEDTTRKDPILSRALQYTLNGWPEYVQDDSLKPFFNRKEQLSVDQGCLLWGLRVIIPRKLQSHVLNTLHDEHVGICRMKALARSYFWWPGLDKDIENIANNCEVCVSTRNKPPTAPLHPWRWPSKPWERIHIDFAEKPQGQYFMVVVDAHSKWPEVFPMSSITTSKTIAILRNLFASYGLPDTVVSDNGPQFISKEFSDFMQNNKIKHIRVAPYHPASNGAAERFVQVLKQSLKAGQGKSPLTLHHRIANFLLSYRSTPHSTTNRSPAELFLRRQIKTKLSLLRPNLASQVEGKQESQKQAHDQGHTKVRSFEPGENVMVKNFRGADKWVPGVVMQRLGPLTYIVLVNGKNQHVHIDHLITGISDNSNRDKQVPLPEYLTPEGPPPVTESNEPDTLPQESNDSLPPPPPQVNPESTTVDTPRTYPKRDHRLPLSSSRACSHGCHSWYTASR</sequence>
<dbReference type="Gene3D" id="2.40.70.10">
    <property type="entry name" value="Acid Proteases"/>
    <property type="match status" value="1"/>
</dbReference>
<reference evidence="11" key="1">
    <citation type="submission" date="2021-10" db="EMBL/GenBank/DDBJ databases">
        <title>Tropical sea cucumber genome reveals ecological adaptation and Cuvierian tubules defense mechanism.</title>
        <authorList>
            <person name="Chen T."/>
        </authorList>
    </citation>
    <scope>NUCLEOTIDE SEQUENCE</scope>
    <source>
        <strain evidence="11">Nanhai2018</strain>
        <tissue evidence="11">Muscle</tissue>
    </source>
</reference>
<evidence type="ECO:0008006" key="13">
    <source>
        <dbReference type="Google" id="ProtNLM"/>
    </source>
</evidence>
<dbReference type="FunFam" id="3.10.20.370:FF:000001">
    <property type="entry name" value="Retrovirus-related Pol polyprotein from transposon 17.6-like protein"/>
    <property type="match status" value="1"/>
</dbReference>
<dbReference type="PROSITE" id="PS50158">
    <property type="entry name" value="ZF_CCHC"/>
    <property type="match status" value="2"/>
</dbReference>
<dbReference type="Gene3D" id="1.10.340.70">
    <property type="match status" value="1"/>
</dbReference>
<feature type="domain" description="Peptidase A2" evidence="8">
    <location>
        <begin position="306"/>
        <end position="385"/>
    </location>
</feature>
<dbReference type="GO" id="GO:0003677">
    <property type="term" value="F:DNA binding"/>
    <property type="evidence" value="ECO:0007669"/>
    <property type="project" value="UniProtKB-KW"/>
</dbReference>
<dbReference type="Pfam" id="PF17919">
    <property type="entry name" value="RT_RNaseH_2"/>
    <property type="match status" value="1"/>
</dbReference>
<dbReference type="Pfam" id="PF17921">
    <property type="entry name" value="Integrase_H2C2"/>
    <property type="match status" value="1"/>
</dbReference>